<dbReference type="Gene3D" id="2.102.10.10">
    <property type="entry name" value="Rieske [2Fe-2S] iron-sulphur domain"/>
    <property type="match status" value="1"/>
</dbReference>
<gene>
    <name evidence="6" type="ORF">ACIKP9_02555</name>
</gene>
<evidence type="ECO:0000256" key="2">
    <source>
        <dbReference type="ARBA" id="ARBA00022723"/>
    </source>
</evidence>
<keyword evidence="2" id="KW-0479">Metal-binding</keyword>
<reference evidence="6 7" key="1">
    <citation type="submission" date="2024-11" db="EMBL/GenBank/DDBJ databases">
        <authorList>
            <person name="Kaparullina E.N."/>
            <person name="Delegan Y.A."/>
            <person name="Doronina N.V."/>
        </authorList>
    </citation>
    <scope>NUCLEOTIDE SEQUENCE [LARGE SCALE GENOMIC DNA]</scope>
    <source>
        <strain evidence="6 7">7sh_L</strain>
    </source>
</reference>
<dbReference type="InterPro" id="IPR036922">
    <property type="entry name" value="Rieske_2Fe-2S_sf"/>
</dbReference>
<organism evidence="6 7">
    <name type="scientific">Methylobacillus methanolivorans</name>
    <dbReference type="NCBI Taxonomy" id="1848927"/>
    <lineage>
        <taxon>Bacteria</taxon>
        <taxon>Pseudomonadati</taxon>
        <taxon>Pseudomonadota</taxon>
        <taxon>Betaproteobacteria</taxon>
        <taxon>Nitrosomonadales</taxon>
        <taxon>Methylophilaceae</taxon>
        <taxon>Methylobacillus</taxon>
    </lineage>
</organism>
<evidence type="ECO:0000256" key="3">
    <source>
        <dbReference type="ARBA" id="ARBA00023004"/>
    </source>
</evidence>
<dbReference type="EMBL" id="JBIWXY010000001">
    <property type="protein sequence ID" value="MFJ5445102.1"/>
    <property type="molecule type" value="Genomic_DNA"/>
</dbReference>
<accession>A0ABW8GIT4</accession>
<dbReference type="PANTHER" id="PTHR40261">
    <property type="match status" value="1"/>
</dbReference>
<dbReference type="SUPFAM" id="SSF50022">
    <property type="entry name" value="ISP domain"/>
    <property type="match status" value="1"/>
</dbReference>
<keyword evidence="3" id="KW-0408">Iron</keyword>
<proteinExistence type="predicted"/>
<dbReference type="Pfam" id="PF00355">
    <property type="entry name" value="Rieske"/>
    <property type="match status" value="1"/>
</dbReference>
<keyword evidence="4" id="KW-0411">Iron-sulfur</keyword>
<name>A0ABW8GIT4_9PROT</name>
<dbReference type="PROSITE" id="PS51296">
    <property type="entry name" value="RIESKE"/>
    <property type="match status" value="1"/>
</dbReference>
<evidence type="ECO:0000256" key="1">
    <source>
        <dbReference type="ARBA" id="ARBA00022714"/>
    </source>
</evidence>
<dbReference type="CDD" id="cd03467">
    <property type="entry name" value="Rieske"/>
    <property type="match status" value="1"/>
</dbReference>
<evidence type="ECO:0000313" key="7">
    <source>
        <dbReference type="Proteomes" id="UP001617669"/>
    </source>
</evidence>
<dbReference type="InterPro" id="IPR017941">
    <property type="entry name" value="Rieske_2Fe-2S"/>
</dbReference>
<evidence type="ECO:0000313" key="6">
    <source>
        <dbReference type="EMBL" id="MFJ5445102.1"/>
    </source>
</evidence>
<sequence>MAGNERLICLSRDLVDGGNGVRFDLPELGQYVTGFVVRFGGKVYAYVNQCAHVPVELDWNHGEFFDFTRQYLICAVHGAHFRPETGFCVAGPCHGRKLRSVPVQELGQQILINLENLTNV</sequence>
<dbReference type="RefSeq" id="WP_400878894.1">
    <property type="nucleotide sequence ID" value="NZ_JBIWXY010000001.1"/>
</dbReference>
<protein>
    <submittedName>
        <fullName evidence="6">Rieske (2Fe-2S) protein</fullName>
    </submittedName>
</protein>
<evidence type="ECO:0000256" key="4">
    <source>
        <dbReference type="ARBA" id="ARBA00023014"/>
    </source>
</evidence>
<comment type="caution">
    <text evidence="6">The sequence shown here is derived from an EMBL/GenBank/DDBJ whole genome shotgun (WGS) entry which is preliminary data.</text>
</comment>
<keyword evidence="7" id="KW-1185">Reference proteome</keyword>
<dbReference type="PANTHER" id="PTHR40261:SF1">
    <property type="entry name" value="RIESKE DOMAIN-CONTAINING PROTEIN"/>
    <property type="match status" value="1"/>
</dbReference>
<evidence type="ECO:0000259" key="5">
    <source>
        <dbReference type="PROSITE" id="PS51296"/>
    </source>
</evidence>
<feature type="domain" description="Rieske" evidence="5">
    <location>
        <begin position="6"/>
        <end position="112"/>
    </location>
</feature>
<keyword evidence="1" id="KW-0001">2Fe-2S</keyword>
<dbReference type="Proteomes" id="UP001617669">
    <property type="component" value="Unassembled WGS sequence"/>
</dbReference>